<comment type="caution">
    <text evidence="1">The sequence shown here is derived from an EMBL/GenBank/DDBJ whole genome shotgun (WGS) entry which is preliminary data.</text>
</comment>
<evidence type="ECO:0000313" key="2">
    <source>
        <dbReference type="Proteomes" id="UP000805649"/>
    </source>
</evidence>
<gene>
    <name evidence="1" type="ORF">CTRU02_211838</name>
</gene>
<organism evidence="1 2">
    <name type="scientific">Colletotrichum truncatum</name>
    <name type="common">Anthracnose fungus</name>
    <name type="synonym">Colletotrichum capsici</name>
    <dbReference type="NCBI Taxonomy" id="5467"/>
    <lineage>
        <taxon>Eukaryota</taxon>
        <taxon>Fungi</taxon>
        <taxon>Dikarya</taxon>
        <taxon>Ascomycota</taxon>
        <taxon>Pezizomycotina</taxon>
        <taxon>Sordariomycetes</taxon>
        <taxon>Hypocreomycetidae</taxon>
        <taxon>Glomerellales</taxon>
        <taxon>Glomerellaceae</taxon>
        <taxon>Colletotrichum</taxon>
        <taxon>Colletotrichum truncatum species complex</taxon>
    </lineage>
</organism>
<proteinExistence type="predicted"/>
<dbReference type="Proteomes" id="UP000805649">
    <property type="component" value="Unassembled WGS sequence"/>
</dbReference>
<reference evidence="1 2" key="1">
    <citation type="journal article" date="2020" name="Phytopathology">
        <title>Genome Sequence Resources of Colletotrichum truncatum, C. plurivorum, C. musicola, and C. sojae: Four Species Pathogenic to Soybean (Glycine max).</title>
        <authorList>
            <person name="Rogerio F."/>
            <person name="Boufleur T.R."/>
            <person name="Ciampi-Guillardi M."/>
            <person name="Sukno S.A."/>
            <person name="Thon M.R."/>
            <person name="Massola Junior N.S."/>
            <person name="Baroncelli R."/>
        </authorList>
    </citation>
    <scope>NUCLEOTIDE SEQUENCE [LARGE SCALE GENOMIC DNA]</scope>
    <source>
        <strain evidence="1 2">CMES1059</strain>
    </source>
</reference>
<sequence>MSFSSEHSQGSMDTALSSVASPLGQEFNTGRWRQRPTKPRNLVLFFDGTGNAFTGSEKDTNVVKLLSMLDRNHEEQFHYYQTGIGTYSVNEETIHQSPLAAKWSKAKQQVDGGIGKTFDAHVLAGYRFLMRYYETGDKIYMFGFSRGAYTAKFLARMVHTVGLLCKGNEEMVPFAYRLYDRHLDGEFNCKDHQSQQQAEDSESESDDGFLRHKNGNSGNEICSEERLKREKQEKKERRKRNRELRKFSNTFCRKEPGWDADGHPSEKETNIKVHFLGLWDCVNSVAVMEKKATKNVKVKGTAHIIRHAVAVDERRVKFKAALFHQDRKQQMKQKNNHEDIKEVWFVGNHGDVGGGWHPTDDKLPTDDKNVGFWERLIWSEEATEEYKNASFWKKCYMRYFKKVDIWAEPSVSDDDDWNCQVCKECGLCKAEKCQLLQGECQLCKNDECQKCHDDIVCKDPKHMKTKRLRPDPCQLSDIPLAWMVKELELKGDLKWRHDKLNEFKHRYQHNKQSALNGSVHDPVMFGFGTSWKMVLFWNFLEYFPLIQRWELTHGGSFWSRLQFWKKQESNAHPKWDWVRFPLNKGATRDIPEDAILHQSLFLKLEEGRKQELQGKRVTYNPQNNHGGSGEPCLSNKEGIFAEVPLDLTKKSEPPHPDHKTYHFQSWVNHHGGHVHPVDR</sequence>
<evidence type="ECO:0000313" key="1">
    <source>
        <dbReference type="EMBL" id="KAL0932875.1"/>
    </source>
</evidence>
<name>A0ACC3YLT9_COLTU</name>
<keyword evidence="2" id="KW-1185">Reference proteome</keyword>
<protein>
    <submittedName>
        <fullName evidence="1">Sporulation associated protein</fullName>
    </submittedName>
</protein>
<dbReference type="EMBL" id="VUJX02000008">
    <property type="protein sequence ID" value="KAL0932875.1"/>
    <property type="molecule type" value="Genomic_DNA"/>
</dbReference>
<accession>A0ACC3YLT9</accession>